<keyword evidence="1" id="KW-1133">Transmembrane helix</keyword>
<evidence type="ECO:0000313" key="4">
    <source>
        <dbReference type="Proteomes" id="UP000801428"/>
    </source>
</evidence>
<dbReference type="AlphaFoldDB" id="A0A9P4T577"/>
<dbReference type="Proteomes" id="UP000801428">
    <property type="component" value="Unassembled WGS sequence"/>
</dbReference>
<proteinExistence type="predicted"/>
<gene>
    <name evidence="3" type="ORF">E8E13_002450</name>
</gene>
<dbReference type="EMBL" id="SWKU01000034">
    <property type="protein sequence ID" value="KAF2995230.1"/>
    <property type="molecule type" value="Genomic_DNA"/>
</dbReference>
<keyword evidence="4" id="KW-1185">Reference proteome</keyword>
<feature type="chain" id="PRO_5040189048" evidence="2">
    <location>
        <begin position="18"/>
        <end position="137"/>
    </location>
</feature>
<name>A0A9P4T577_CURKU</name>
<evidence type="ECO:0000313" key="3">
    <source>
        <dbReference type="EMBL" id="KAF2995230.1"/>
    </source>
</evidence>
<comment type="caution">
    <text evidence="3">The sequence shown here is derived from an EMBL/GenBank/DDBJ whole genome shotgun (WGS) entry which is preliminary data.</text>
</comment>
<keyword evidence="1" id="KW-0472">Membrane</keyword>
<feature type="transmembrane region" description="Helical" evidence="1">
    <location>
        <begin position="118"/>
        <end position="136"/>
    </location>
</feature>
<evidence type="ECO:0000256" key="2">
    <source>
        <dbReference type="SAM" id="SignalP"/>
    </source>
</evidence>
<sequence length="137" mass="15064">MQVTASLPLLLFAFAVANPYYDLPETTTYHIPPSLSSASPEYASAYHAYLEYAKTRKDMPAIVTALDAVTSYASMPYWYKALPTDTKKYLDEFRNEIHELHASVVKEITGDAVRTVNVGVHVSGVIAVLVLVIALAL</sequence>
<feature type="signal peptide" evidence="2">
    <location>
        <begin position="1"/>
        <end position="17"/>
    </location>
</feature>
<evidence type="ECO:0000256" key="1">
    <source>
        <dbReference type="SAM" id="Phobius"/>
    </source>
</evidence>
<protein>
    <submittedName>
        <fullName evidence="3">Uncharacterized protein</fullName>
    </submittedName>
</protein>
<accession>A0A9P4T577</accession>
<organism evidence="3 4">
    <name type="scientific">Curvularia kusanoi</name>
    <name type="common">Cochliobolus kusanoi</name>
    <dbReference type="NCBI Taxonomy" id="90978"/>
    <lineage>
        <taxon>Eukaryota</taxon>
        <taxon>Fungi</taxon>
        <taxon>Dikarya</taxon>
        <taxon>Ascomycota</taxon>
        <taxon>Pezizomycotina</taxon>
        <taxon>Dothideomycetes</taxon>
        <taxon>Pleosporomycetidae</taxon>
        <taxon>Pleosporales</taxon>
        <taxon>Pleosporineae</taxon>
        <taxon>Pleosporaceae</taxon>
        <taxon>Curvularia</taxon>
    </lineage>
</organism>
<keyword evidence="2" id="KW-0732">Signal</keyword>
<keyword evidence="1" id="KW-0812">Transmembrane</keyword>
<reference evidence="3" key="1">
    <citation type="submission" date="2019-04" db="EMBL/GenBank/DDBJ databases">
        <title>Sequencing of skin fungus with MAO and IRED activity.</title>
        <authorList>
            <person name="Marsaioli A.J."/>
            <person name="Bonatto J.M.C."/>
            <person name="Reis Junior O."/>
        </authorList>
    </citation>
    <scope>NUCLEOTIDE SEQUENCE</scope>
    <source>
        <strain evidence="3">30M1</strain>
    </source>
</reference>